<reference evidence="1" key="1">
    <citation type="submission" date="2018-05" db="EMBL/GenBank/DDBJ databases">
        <authorList>
            <person name="Lanie J.A."/>
            <person name="Ng W.-L."/>
            <person name="Kazmierczak K.M."/>
            <person name="Andrzejewski T.M."/>
            <person name="Davidsen T.M."/>
            <person name="Wayne K.J."/>
            <person name="Tettelin H."/>
            <person name="Glass J.I."/>
            <person name="Rusch D."/>
            <person name="Podicherti R."/>
            <person name="Tsui H.-C.T."/>
            <person name="Winkler M.E."/>
        </authorList>
    </citation>
    <scope>NUCLEOTIDE SEQUENCE</scope>
</reference>
<dbReference type="SUPFAM" id="SSF52540">
    <property type="entry name" value="P-loop containing nucleoside triphosphate hydrolases"/>
    <property type="match status" value="1"/>
</dbReference>
<dbReference type="Gene3D" id="3.40.50.300">
    <property type="entry name" value="P-loop containing nucleotide triphosphate hydrolases"/>
    <property type="match status" value="1"/>
</dbReference>
<evidence type="ECO:0000313" key="1">
    <source>
        <dbReference type="EMBL" id="SVC42897.1"/>
    </source>
</evidence>
<dbReference type="PANTHER" id="PTHR36451">
    <property type="entry name" value="PAPS-DEPENDENT SULFOTRANSFERASE STF3"/>
    <property type="match status" value="1"/>
</dbReference>
<accession>A0A382M5B5</accession>
<protein>
    <recommendedName>
        <fullName evidence="2">Sulfotransferase domain-containing protein</fullName>
    </recommendedName>
</protein>
<sequence>EPYELLLQSLRDEARLNKQGVIMLQRTILRLLVNRLLTEQAFAANPEMAETPIERPLYILGFPRTGTTLLHNLLSRDPAARWLRLWEGLHPAPPPESLENDPRIAQTEEFVAGFEKITPRLASAHKLNATGPEECLWLIEHTFADFIFELRANIPSYSDWLAGHEADAVWYRYYRRQLQMLSWKCRGIHWVCKAPRHLSGLGGLMSVLPDARIVQTHRGAENVLPSICSLCEITRSAASDVVDKAAIGAHWHQRLLEIERRSSEVRAAADPAQFLDVQYADLVADPIGTVRRIYEHHGCDYSDEFENGMKQWLADNRQHKHGAHRYSLEEYGLDAQTVRSDFAGIDK</sequence>
<evidence type="ECO:0008006" key="2">
    <source>
        <dbReference type="Google" id="ProtNLM"/>
    </source>
</evidence>
<name>A0A382M5B5_9ZZZZ</name>
<organism evidence="1">
    <name type="scientific">marine metagenome</name>
    <dbReference type="NCBI Taxonomy" id="408172"/>
    <lineage>
        <taxon>unclassified sequences</taxon>
        <taxon>metagenomes</taxon>
        <taxon>ecological metagenomes</taxon>
    </lineage>
</organism>
<gene>
    <name evidence="1" type="ORF">METZ01_LOCUS295751</name>
</gene>
<feature type="non-terminal residue" evidence="1">
    <location>
        <position position="1"/>
    </location>
</feature>
<dbReference type="EMBL" id="UINC01090713">
    <property type="protein sequence ID" value="SVC42897.1"/>
    <property type="molecule type" value="Genomic_DNA"/>
</dbReference>
<proteinExistence type="predicted"/>
<dbReference type="InterPro" id="IPR052736">
    <property type="entry name" value="Stf3_sulfotransferase"/>
</dbReference>
<dbReference type="Pfam" id="PF13469">
    <property type="entry name" value="Sulfotransfer_3"/>
    <property type="match status" value="1"/>
</dbReference>
<dbReference type="AlphaFoldDB" id="A0A382M5B5"/>
<dbReference type="PANTHER" id="PTHR36451:SF1">
    <property type="entry name" value="OMEGA-HYDROXY-BETA-DIHYDROMENAQUINONE-9 SULFOTRANSFERASE STF3"/>
    <property type="match status" value="1"/>
</dbReference>
<dbReference type="InterPro" id="IPR027417">
    <property type="entry name" value="P-loop_NTPase"/>
</dbReference>